<keyword evidence="8 9" id="KW-0472">Membrane</keyword>
<reference evidence="11 12" key="1">
    <citation type="journal article" date="2013" name="Nat. Biotechnol.">
        <title>Genome sequences of rare, uncultured bacteria obtained by differential coverage binning of multiple metagenomes.</title>
        <authorList>
            <person name="Albertsen M."/>
            <person name="Hugenholtz P."/>
            <person name="Skarshewski A."/>
            <person name="Nielsen K.L."/>
            <person name="Tyson G.W."/>
            <person name="Nielsen P.H."/>
        </authorList>
    </citation>
    <scope>NUCLEOTIDE SEQUENCE [LARGE SCALE GENOMIC DNA]</scope>
    <source>
        <strain evidence="11">TM71</strain>
    </source>
</reference>
<evidence type="ECO:0000313" key="12">
    <source>
        <dbReference type="Proteomes" id="UP000013893"/>
    </source>
</evidence>
<keyword evidence="4 9" id="KW-1003">Cell membrane</keyword>
<keyword evidence="3 9" id="KW-0813">Transport</keyword>
<evidence type="ECO:0000256" key="7">
    <source>
        <dbReference type="ARBA" id="ARBA00022989"/>
    </source>
</evidence>
<evidence type="ECO:0000259" key="10">
    <source>
        <dbReference type="PROSITE" id="PS51012"/>
    </source>
</evidence>
<proteinExistence type="inferred from homology"/>
<sequence length="265" mass="30000">MKKANYSMIILKEFVKTDFKLRYQGSVLGYLWSVLKPLAMFCILYIILVNFMRVKGDIPYYGLYLLLGIILWNMFAEITSSSIGAVVAKGDLIRKVNFPKTVIIVSSTLSAMINVIINLSIVAVFMIFLGVPLTWYLPTFFLFMLEMAAFAMGIGFFLSAIYVKYRDINHIWDVIMQAAFYFTPILYPLYQYVPASIATIMLASPVTQSIQGARYALVPHDHVITAFNTSYPLLLTIVPALVSVATLVLGYRYYIKKSAFFAENV</sequence>
<feature type="transmembrane region" description="Helical" evidence="9">
    <location>
        <begin position="231"/>
        <end position="251"/>
    </location>
</feature>
<evidence type="ECO:0000256" key="2">
    <source>
        <dbReference type="ARBA" id="ARBA00007783"/>
    </source>
</evidence>
<dbReference type="GO" id="GO:0140359">
    <property type="term" value="F:ABC-type transporter activity"/>
    <property type="evidence" value="ECO:0007669"/>
    <property type="project" value="InterPro"/>
</dbReference>
<dbReference type="EMBL" id="CP005957">
    <property type="protein sequence ID" value="AGL62214.1"/>
    <property type="molecule type" value="Genomic_DNA"/>
</dbReference>
<evidence type="ECO:0000256" key="9">
    <source>
        <dbReference type="RuleBase" id="RU361157"/>
    </source>
</evidence>
<dbReference type="Proteomes" id="UP000013893">
    <property type="component" value="Chromosome"/>
</dbReference>
<feature type="transmembrane region" description="Helical" evidence="9">
    <location>
        <begin position="174"/>
        <end position="193"/>
    </location>
</feature>
<feature type="transmembrane region" description="Helical" evidence="9">
    <location>
        <begin position="109"/>
        <end position="129"/>
    </location>
</feature>
<dbReference type="KEGG" id="saal:L336_0510"/>
<comment type="subcellular location">
    <subcellularLocation>
        <location evidence="1">Cell inner membrane</location>
        <topology evidence="1">Multi-pass membrane protein</topology>
    </subcellularLocation>
    <subcellularLocation>
        <location evidence="9">Cell membrane</location>
        <topology evidence="9">Multi-pass membrane protein</topology>
    </subcellularLocation>
</comment>
<dbReference type="PANTHER" id="PTHR30413:SF8">
    <property type="entry name" value="TRANSPORT PERMEASE PROTEIN"/>
    <property type="match status" value="1"/>
</dbReference>
<dbReference type="AlphaFoldDB" id="R4PMS0"/>
<feature type="transmembrane region" description="Helical" evidence="9">
    <location>
        <begin position="135"/>
        <end position="162"/>
    </location>
</feature>
<protein>
    <recommendedName>
        <fullName evidence="9">Transport permease protein</fullName>
    </recommendedName>
</protein>
<accession>R4PMS0</accession>
<feature type="domain" description="ABC transmembrane type-2" evidence="10">
    <location>
        <begin position="28"/>
        <end position="257"/>
    </location>
</feature>
<keyword evidence="5" id="KW-0997">Cell inner membrane</keyword>
<dbReference type="GO" id="GO:0005886">
    <property type="term" value="C:plasma membrane"/>
    <property type="evidence" value="ECO:0007669"/>
    <property type="project" value="UniProtKB-SubCell"/>
</dbReference>
<keyword evidence="6 9" id="KW-0812">Transmembrane</keyword>
<evidence type="ECO:0000313" key="11">
    <source>
        <dbReference type="EMBL" id="AGL62214.1"/>
    </source>
</evidence>
<dbReference type="PANTHER" id="PTHR30413">
    <property type="entry name" value="INNER MEMBRANE TRANSPORT PERMEASE"/>
    <property type="match status" value="1"/>
</dbReference>
<dbReference type="PROSITE" id="PS51012">
    <property type="entry name" value="ABC_TM2"/>
    <property type="match status" value="1"/>
</dbReference>
<dbReference type="STRING" id="1332188.L336_0510"/>
<keyword evidence="7 9" id="KW-1133">Transmembrane helix</keyword>
<dbReference type="InterPro" id="IPR013525">
    <property type="entry name" value="ABC2_TM"/>
</dbReference>
<gene>
    <name evidence="11" type="primary">tagG</name>
    <name evidence="11" type="ORF">L336_0510</name>
</gene>
<evidence type="ECO:0000256" key="6">
    <source>
        <dbReference type="ARBA" id="ARBA00022692"/>
    </source>
</evidence>
<name>R4PMS0_9BACT</name>
<evidence type="ECO:0000256" key="4">
    <source>
        <dbReference type="ARBA" id="ARBA00022475"/>
    </source>
</evidence>
<feature type="transmembrane region" description="Helical" evidence="9">
    <location>
        <begin position="27"/>
        <end position="48"/>
    </location>
</feature>
<evidence type="ECO:0000256" key="5">
    <source>
        <dbReference type="ARBA" id="ARBA00022519"/>
    </source>
</evidence>
<keyword evidence="12" id="KW-1185">Reference proteome</keyword>
<dbReference type="InterPro" id="IPR047817">
    <property type="entry name" value="ABC2_TM_bact-type"/>
</dbReference>
<dbReference type="Pfam" id="PF01061">
    <property type="entry name" value="ABC2_membrane"/>
    <property type="match status" value="1"/>
</dbReference>
<feature type="transmembrane region" description="Helical" evidence="9">
    <location>
        <begin position="60"/>
        <end position="88"/>
    </location>
</feature>
<organism evidence="11 12">
    <name type="scientific">Candidatus Saccharimonas aalborgensis</name>
    <dbReference type="NCBI Taxonomy" id="1332188"/>
    <lineage>
        <taxon>Bacteria</taxon>
        <taxon>Candidatus Saccharimonadota</taxon>
        <taxon>Candidatus Saccharimonadia</taxon>
        <taxon>Candidatus Saccharimonadales</taxon>
        <taxon>Candidatus Saccharimonadaceae</taxon>
        <taxon>Candidatus Saccharimonas</taxon>
    </lineage>
</organism>
<evidence type="ECO:0000256" key="3">
    <source>
        <dbReference type="ARBA" id="ARBA00022448"/>
    </source>
</evidence>
<comment type="similarity">
    <text evidence="2 9">Belongs to the ABC-2 integral membrane protein family.</text>
</comment>
<evidence type="ECO:0000256" key="1">
    <source>
        <dbReference type="ARBA" id="ARBA00004429"/>
    </source>
</evidence>
<evidence type="ECO:0000256" key="8">
    <source>
        <dbReference type="ARBA" id="ARBA00023136"/>
    </source>
</evidence>
<dbReference type="HOGENOM" id="CLU_060703_2_0_0"/>
<dbReference type="GO" id="GO:0015920">
    <property type="term" value="P:lipopolysaccharide transport"/>
    <property type="evidence" value="ECO:0007669"/>
    <property type="project" value="TreeGrafter"/>
</dbReference>